<dbReference type="EMBL" id="CAJOBJ010375652">
    <property type="protein sequence ID" value="CAF5225382.1"/>
    <property type="molecule type" value="Genomic_DNA"/>
</dbReference>
<comment type="caution">
    <text evidence="2">The sequence shown here is derived from an EMBL/GenBank/DDBJ whole genome shotgun (WGS) entry which is preliminary data.</text>
</comment>
<evidence type="ECO:0000313" key="2">
    <source>
        <dbReference type="EMBL" id="CAF5225382.1"/>
    </source>
</evidence>
<accession>A0A8S3K721</accession>
<organism evidence="2 3">
    <name type="scientific">Rotaria magnacalcarata</name>
    <dbReference type="NCBI Taxonomy" id="392030"/>
    <lineage>
        <taxon>Eukaryota</taxon>
        <taxon>Metazoa</taxon>
        <taxon>Spiralia</taxon>
        <taxon>Gnathifera</taxon>
        <taxon>Rotifera</taxon>
        <taxon>Eurotatoria</taxon>
        <taxon>Bdelloidea</taxon>
        <taxon>Philodinida</taxon>
        <taxon>Philodinidae</taxon>
        <taxon>Rotaria</taxon>
    </lineage>
</organism>
<feature type="region of interest" description="Disordered" evidence="1">
    <location>
        <begin position="1"/>
        <end position="54"/>
    </location>
</feature>
<feature type="compositionally biased region" description="Polar residues" evidence="1">
    <location>
        <begin position="14"/>
        <end position="25"/>
    </location>
</feature>
<name>A0A8S3K721_9BILA</name>
<dbReference type="Proteomes" id="UP000681720">
    <property type="component" value="Unassembled WGS sequence"/>
</dbReference>
<sequence length="54" mass="6060">MNNFTSRGFAANPIHSNQGSQQDTMCQYDIGFEQPNSSTVMRNRSTMNNRASTD</sequence>
<proteinExistence type="predicted"/>
<dbReference type="AlphaFoldDB" id="A0A8S3K721"/>
<evidence type="ECO:0000313" key="3">
    <source>
        <dbReference type="Proteomes" id="UP000681720"/>
    </source>
</evidence>
<gene>
    <name evidence="2" type="ORF">GIL414_LOCUS86576</name>
</gene>
<evidence type="ECO:0000256" key="1">
    <source>
        <dbReference type="SAM" id="MobiDB-lite"/>
    </source>
</evidence>
<reference evidence="2" key="1">
    <citation type="submission" date="2021-02" db="EMBL/GenBank/DDBJ databases">
        <authorList>
            <person name="Nowell W R."/>
        </authorList>
    </citation>
    <scope>NUCLEOTIDE SEQUENCE</scope>
</reference>
<feature type="compositionally biased region" description="Polar residues" evidence="1">
    <location>
        <begin position="34"/>
        <end position="54"/>
    </location>
</feature>
<protein>
    <submittedName>
        <fullName evidence="2">Uncharacterized protein</fullName>
    </submittedName>
</protein>
<feature type="non-terminal residue" evidence="2">
    <location>
        <position position="1"/>
    </location>
</feature>